<protein>
    <recommendedName>
        <fullName evidence="1">TNase-like domain-containing protein</fullName>
    </recommendedName>
</protein>
<proteinExistence type="predicted"/>
<accession>A0A0K9GQS5</accession>
<dbReference type="AlphaFoldDB" id="A0A0K9GQS5"/>
<evidence type="ECO:0000313" key="3">
    <source>
        <dbReference type="Proteomes" id="UP000037146"/>
    </source>
</evidence>
<comment type="caution">
    <text evidence="2">The sequence shown here is derived from an EMBL/GenBank/DDBJ whole genome shotgun (WGS) entry which is preliminary data.</text>
</comment>
<dbReference type="Gene3D" id="2.40.50.90">
    <property type="match status" value="1"/>
</dbReference>
<dbReference type="OrthoDB" id="4376109at2"/>
<name>A0A0K9GQS5_9BACI</name>
<dbReference type="InterPro" id="IPR035437">
    <property type="entry name" value="SNase_OB-fold_sf"/>
</dbReference>
<reference evidence="3" key="1">
    <citation type="submission" date="2015-07" db="EMBL/GenBank/DDBJ databases">
        <title>Genome sequencing project for genomic taxonomy and phylogenomics of Bacillus-like bacteria.</title>
        <authorList>
            <person name="Liu B."/>
            <person name="Wang J."/>
            <person name="Zhu Y."/>
            <person name="Liu G."/>
            <person name="Chen Q."/>
            <person name="Chen Z."/>
            <person name="Lan J."/>
            <person name="Che J."/>
            <person name="Ge C."/>
            <person name="Shi H."/>
            <person name="Pan Z."/>
            <person name="Liu X."/>
        </authorList>
    </citation>
    <scope>NUCLEOTIDE SEQUENCE [LARGE SCALE GENOMIC DNA]</scope>
    <source>
        <strain evidence="3">FJAT-27997</strain>
    </source>
</reference>
<dbReference type="Pfam" id="PF00565">
    <property type="entry name" value="SNase"/>
    <property type="match status" value="1"/>
</dbReference>
<gene>
    <name evidence="2" type="ORF">AC625_03105</name>
</gene>
<dbReference type="SUPFAM" id="SSF50199">
    <property type="entry name" value="Staphylococcal nuclease"/>
    <property type="match status" value="1"/>
</dbReference>
<dbReference type="Proteomes" id="UP000037146">
    <property type="component" value="Unassembled WGS sequence"/>
</dbReference>
<dbReference type="STRING" id="1679170.AC625_03105"/>
<keyword evidence="3" id="KW-1185">Reference proteome</keyword>
<feature type="domain" description="TNase-like" evidence="1">
    <location>
        <begin position="17"/>
        <end position="51"/>
    </location>
</feature>
<dbReference type="EMBL" id="LFZW01000001">
    <property type="protein sequence ID" value="KMY48627.1"/>
    <property type="molecule type" value="Genomic_DNA"/>
</dbReference>
<organism evidence="2 3">
    <name type="scientific">Peribacillus loiseleuriae</name>
    <dbReference type="NCBI Taxonomy" id="1679170"/>
    <lineage>
        <taxon>Bacteria</taxon>
        <taxon>Bacillati</taxon>
        <taxon>Bacillota</taxon>
        <taxon>Bacilli</taxon>
        <taxon>Bacillales</taxon>
        <taxon>Bacillaceae</taxon>
        <taxon>Peribacillus</taxon>
    </lineage>
</organism>
<dbReference type="RefSeq" id="WP_049679951.1">
    <property type="nucleotide sequence ID" value="NZ_LFZW01000001.1"/>
</dbReference>
<evidence type="ECO:0000313" key="2">
    <source>
        <dbReference type="EMBL" id="KMY48627.1"/>
    </source>
</evidence>
<sequence length="76" mass="8574">MAGHTLKVNFNGKEETTRLLLVDTSETVHPSKPVQPFGKETSDYTKSLVLAGMERLFGVLRTTFKKMNLIHNVKIE</sequence>
<dbReference type="PATRIC" id="fig|1679170.3.peg.641"/>
<dbReference type="InterPro" id="IPR016071">
    <property type="entry name" value="Staphylococal_nuclease_OB-fold"/>
</dbReference>
<evidence type="ECO:0000259" key="1">
    <source>
        <dbReference type="Pfam" id="PF00565"/>
    </source>
</evidence>